<dbReference type="EMBL" id="AJWK01009372">
    <property type="status" value="NOT_ANNOTATED_CDS"/>
    <property type="molecule type" value="Genomic_DNA"/>
</dbReference>
<comment type="similarity">
    <text evidence="2">Belongs to the sulfatase family.</text>
</comment>
<dbReference type="Proteomes" id="UP000092461">
    <property type="component" value="Unassembled WGS sequence"/>
</dbReference>
<protein>
    <submittedName>
        <fullName evidence="9">Putative arylsulfatase b-like isoform x2 bemisia tabaci</fullName>
    </submittedName>
</protein>
<dbReference type="VEuPathDB" id="VectorBase:LLOJ002891"/>
<keyword evidence="3" id="KW-0479">Metal-binding</keyword>
<feature type="signal peptide" evidence="7">
    <location>
        <begin position="1"/>
        <end position="23"/>
    </location>
</feature>
<sequence>MHFAKVISGVLIIFLILCHCGCAAKRPPKRPPNIVVILADDLGSNDVSFRGSSQIPTPNIDALGYQGVILNRHYTPALCSPSRAALLTGKYPIHLGMQHSVIVSDEPWSLPMNEKTLPEYLKECGSYRTHMVGKWHLGFARKDFTPLQRGFDSHFGPWGPSLSYFSKRFLMPWEPFFDGHDMRRNENVTYESPGGYITDILTDEAVRVIRRHQQDTDKPLFLLVTHIAPHAAEADNPLQAPKEEILKFGYIEDPERRIYAAMVASLDRSVGKIVMALQETDLLRNSLILFYSDNGAPTKGLYSTTGSNFPLKGRI</sequence>
<dbReference type="InterPro" id="IPR024607">
    <property type="entry name" value="Sulfatase_CS"/>
</dbReference>
<dbReference type="GO" id="GO:0046872">
    <property type="term" value="F:metal ion binding"/>
    <property type="evidence" value="ECO:0007669"/>
    <property type="project" value="UniProtKB-KW"/>
</dbReference>
<dbReference type="PANTHER" id="PTHR10342">
    <property type="entry name" value="ARYLSULFATASE"/>
    <property type="match status" value="1"/>
</dbReference>
<reference evidence="10" key="3">
    <citation type="submission" date="2020-05" db="UniProtKB">
        <authorList>
            <consortium name="EnsemblMetazoa"/>
        </authorList>
    </citation>
    <scope>IDENTIFICATION</scope>
    <source>
        <strain evidence="10">Jacobina</strain>
    </source>
</reference>
<dbReference type="InterPro" id="IPR047115">
    <property type="entry name" value="ARSB"/>
</dbReference>
<proteinExistence type="inferred from homology"/>
<dbReference type="EnsemblMetazoa" id="LLOJ002891-RA">
    <property type="protein sequence ID" value="LLOJ002891-PA"/>
    <property type="gene ID" value="LLOJ002891"/>
</dbReference>
<dbReference type="GO" id="GO:0008484">
    <property type="term" value="F:sulfuric ester hydrolase activity"/>
    <property type="evidence" value="ECO:0007669"/>
    <property type="project" value="InterPro"/>
</dbReference>
<evidence type="ECO:0000259" key="8">
    <source>
        <dbReference type="Pfam" id="PF00884"/>
    </source>
</evidence>
<evidence type="ECO:0000256" key="7">
    <source>
        <dbReference type="SAM" id="SignalP"/>
    </source>
</evidence>
<reference evidence="11" key="1">
    <citation type="submission" date="2012-05" db="EMBL/GenBank/DDBJ databases">
        <title>Whole Genome Assembly of Lutzomyia longipalpis.</title>
        <authorList>
            <person name="Richards S."/>
            <person name="Qu C."/>
            <person name="Dillon R."/>
            <person name="Worley K."/>
            <person name="Scherer S."/>
            <person name="Batterton M."/>
            <person name="Taylor A."/>
            <person name="Hawes A."/>
            <person name="Hernandez B."/>
            <person name="Kovar C."/>
            <person name="Mandapat C."/>
            <person name="Pham C."/>
            <person name="Qu C."/>
            <person name="Jing C."/>
            <person name="Bess C."/>
            <person name="Bandaranaike D."/>
            <person name="Ngo D."/>
            <person name="Ongeri F."/>
            <person name="Arias F."/>
            <person name="Lara F."/>
            <person name="Weissenberger G."/>
            <person name="Kamau G."/>
            <person name="Han H."/>
            <person name="Shen H."/>
            <person name="Dinh H."/>
            <person name="Khalil I."/>
            <person name="Jones J."/>
            <person name="Shafer J."/>
            <person name="Jayaseelan J."/>
            <person name="Quiroz J."/>
            <person name="Blankenburg K."/>
            <person name="Nguyen L."/>
            <person name="Jackson L."/>
            <person name="Francisco L."/>
            <person name="Tang L.-Y."/>
            <person name="Pu L.-L."/>
            <person name="Perales L."/>
            <person name="Lorensuhewa L."/>
            <person name="Munidasa M."/>
            <person name="Coyle M."/>
            <person name="Taylor M."/>
            <person name="Puazo M."/>
            <person name="Firestine M."/>
            <person name="Scheel M."/>
            <person name="Javaid M."/>
            <person name="Wang M."/>
            <person name="Li M."/>
            <person name="Tabassum N."/>
            <person name="Saada N."/>
            <person name="Osuji N."/>
            <person name="Aqrawi P."/>
            <person name="Fu Q."/>
            <person name="Thornton R."/>
            <person name="Raj R."/>
            <person name="Goodspeed R."/>
            <person name="Mata R."/>
            <person name="Najjar R."/>
            <person name="Gubbala S."/>
            <person name="Lee S."/>
            <person name="Denson S."/>
            <person name="Patil S."/>
            <person name="Macmil S."/>
            <person name="Qi S."/>
            <person name="Matskevitch T."/>
            <person name="Palculict T."/>
            <person name="Mathew T."/>
            <person name="Vee V."/>
            <person name="Velamala V."/>
            <person name="Korchina V."/>
            <person name="Cai W."/>
            <person name="Liu W."/>
            <person name="Dai W."/>
            <person name="Zou X."/>
            <person name="Zhu Y."/>
            <person name="Zhang Y."/>
            <person name="Wu Y.-Q."/>
            <person name="Xin Y."/>
            <person name="Nazarath L."/>
            <person name="Kovar C."/>
            <person name="Han Y."/>
            <person name="Muzny D."/>
            <person name="Gibbs R."/>
        </authorList>
    </citation>
    <scope>NUCLEOTIDE SEQUENCE [LARGE SCALE GENOMIC DNA]</scope>
    <source>
        <strain evidence="11">Jacobina</strain>
    </source>
</reference>
<evidence type="ECO:0000256" key="6">
    <source>
        <dbReference type="ARBA" id="ARBA00023180"/>
    </source>
</evidence>
<evidence type="ECO:0000313" key="9">
    <source>
        <dbReference type="EMBL" id="MBC1169549.1"/>
    </source>
</evidence>
<organism evidence="10 11">
    <name type="scientific">Lutzomyia longipalpis</name>
    <name type="common">Sand fly</name>
    <dbReference type="NCBI Taxonomy" id="7200"/>
    <lineage>
        <taxon>Eukaryota</taxon>
        <taxon>Metazoa</taxon>
        <taxon>Ecdysozoa</taxon>
        <taxon>Arthropoda</taxon>
        <taxon>Hexapoda</taxon>
        <taxon>Insecta</taxon>
        <taxon>Pterygota</taxon>
        <taxon>Neoptera</taxon>
        <taxon>Endopterygota</taxon>
        <taxon>Diptera</taxon>
        <taxon>Nematocera</taxon>
        <taxon>Psychodoidea</taxon>
        <taxon>Psychodidae</taxon>
        <taxon>Lutzomyia</taxon>
        <taxon>Lutzomyia</taxon>
    </lineage>
</organism>
<keyword evidence="5" id="KW-0106">Calcium</keyword>
<feature type="domain" description="Sulfatase N-terminal" evidence="8">
    <location>
        <begin position="32"/>
        <end position="300"/>
    </location>
</feature>
<evidence type="ECO:0000256" key="3">
    <source>
        <dbReference type="ARBA" id="ARBA00022723"/>
    </source>
</evidence>
<evidence type="ECO:0000256" key="5">
    <source>
        <dbReference type="ARBA" id="ARBA00022837"/>
    </source>
</evidence>
<evidence type="ECO:0000313" key="10">
    <source>
        <dbReference type="EnsemblMetazoa" id="LLOJ002891-PA"/>
    </source>
</evidence>
<dbReference type="SUPFAM" id="SSF53649">
    <property type="entry name" value="Alkaline phosphatase-like"/>
    <property type="match status" value="1"/>
</dbReference>
<evidence type="ECO:0000256" key="2">
    <source>
        <dbReference type="ARBA" id="ARBA00008779"/>
    </source>
</evidence>
<dbReference type="Gene3D" id="3.40.720.10">
    <property type="entry name" value="Alkaline Phosphatase, subunit A"/>
    <property type="match status" value="1"/>
</dbReference>
<dbReference type="PROSITE" id="PS00523">
    <property type="entry name" value="SULFATASE_1"/>
    <property type="match status" value="1"/>
</dbReference>
<keyword evidence="6" id="KW-0325">Glycoprotein</keyword>
<accession>A0A1B0CEX1</accession>
<dbReference type="AlphaFoldDB" id="A0A1B0CEX1"/>
<comment type="cofactor">
    <cofactor evidence="1">
        <name>Ca(2+)</name>
        <dbReference type="ChEBI" id="CHEBI:29108"/>
    </cofactor>
</comment>
<dbReference type="EMBL" id="GITU01000846">
    <property type="protein sequence ID" value="MBC1169549.1"/>
    <property type="molecule type" value="Transcribed_RNA"/>
</dbReference>
<evidence type="ECO:0000313" key="11">
    <source>
        <dbReference type="Proteomes" id="UP000092461"/>
    </source>
</evidence>
<feature type="chain" id="PRO_5044555281" evidence="7">
    <location>
        <begin position="24"/>
        <end position="315"/>
    </location>
</feature>
<keyword evidence="4" id="KW-0378">Hydrolase</keyword>
<evidence type="ECO:0000256" key="1">
    <source>
        <dbReference type="ARBA" id="ARBA00001913"/>
    </source>
</evidence>
<name>A0A1B0CEX1_LUTLO</name>
<dbReference type="InterPro" id="IPR000917">
    <property type="entry name" value="Sulfatase_N"/>
</dbReference>
<dbReference type="InterPro" id="IPR017850">
    <property type="entry name" value="Alkaline_phosphatase_core_sf"/>
</dbReference>
<dbReference type="Pfam" id="PF00884">
    <property type="entry name" value="Sulfatase"/>
    <property type="match status" value="1"/>
</dbReference>
<keyword evidence="11" id="KW-1185">Reference proteome</keyword>
<dbReference type="EMBL" id="AJWK01009373">
    <property type="status" value="NOT_ANNOTATED_CDS"/>
    <property type="molecule type" value="Genomic_DNA"/>
</dbReference>
<reference evidence="9" key="2">
    <citation type="journal article" date="2020" name="BMC">
        <title>Leishmania infection induces a limited differential gene expression in the sand fly midgut.</title>
        <authorList>
            <person name="Coutinho-Abreu I.V."/>
            <person name="Serafim T.D."/>
            <person name="Meneses C."/>
            <person name="Kamhawi S."/>
            <person name="Oliveira F."/>
            <person name="Valenzuela J.G."/>
        </authorList>
    </citation>
    <scope>NUCLEOTIDE SEQUENCE</scope>
    <source>
        <strain evidence="9">Jacobina</strain>
        <tissue evidence="9">Midgut</tissue>
    </source>
</reference>
<dbReference type="PANTHER" id="PTHR10342:SF264">
    <property type="entry name" value="MIP05773P-RELATED"/>
    <property type="match status" value="1"/>
</dbReference>
<dbReference type="CDD" id="cd16029">
    <property type="entry name" value="4-S"/>
    <property type="match status" value="1"/>
</dbReference>
<evidence type="ECO:0000256" key="4">
    <source>
        <dbReference type="ARBA" id="ARBA00022801"/>
    </source>
</evidence>
<keyword evidence="7" id="KW-0732">Signal</keyword>
<dbReference type="VEuPathDB" id="VectorBase:LLONM1_003352"/>